<gene>
    <name evidence="1" type="ORF">CON36_36055</name>
</gene>
<dbReference type="AlphaFoldDB" id="A0A9X6SS30"/>
<proteinExistence type="predicted"/>
<dbReference type="EMBL" id="NVMX01000290">
    <property type="protein sequence ID" value="PDZ94012.1"/>
    <property type="molecule type" value="Genomic_DNA"/>
</dbReference>
<comment type="caution">
    <text evidence="1">The sequence shown here is derived from an EMBL/GenBank/DDBJ whole genome shotgun (WGS) entry which is preliminary data.</text>
</comment>
<name>A0A9X6SS30_BACCE</name>
<evidence type="ECO:0000313" key="1">
    <source>
        <dbReference type="EMBL" id="PDZ94012.1"/>
    </source>
</evidence>
<accession>A0A9X6SS30</accession>
<evidence type="ECO:0000313" key="2">
    <source>
        <dbReference type="Proteomes" id="UP000219922"/>
    </source>
</evidence>
<dbReference type="RefSeq" id="WP_098007376.1">
    <property type="nucleotide sequence ID" value="NZ_NVMX01000290.1"/>
</dbReference>
<organism evidence="1 2">
    <name type="scientific">Bacillus cereus</name>
    <dbReference type="NCBI Taxonomy" id="1396"/>
    <lineage>
        <taxon>Bacteria</taxon>
        <taxon>Bacillati</taxon>
        <taxon>Bacillota</taxon>
        <taxon>Bacilli</taxon>
        <taxon>Bacillales</taxon>
        <taxon>Bacillaceae</taxon>
        <taxon>Bacillus</taxon>
        <taxon>Bacillus cereus group</taxon>
    </lineage>
</organism>
<protein>
    <submittedName>
        <fullName evidence="1">Uncharacterized protein</fullName>
    </submittedName>
</protein>
<reference evidence="1 2" key="1">
    <citation type="submission" date="2017-09" db="EMBL/GenBank/DDBJ databases">
        <title>Large-scale bioinformatics analysis of Bacillus genomes uncovers conserved roles of natural products in bacterial physiology.</title>
        <authorList>
            <consortium name="Agbiome Team Llc"/>
            <person name="Bleich R.M."/>
            <person name="Grubbs K.J."/>
            <person name="Santa Maria K.C."/>
            <person name="Allen S.E."/>
            <person name="Farag S."/>
            <person name="Shank E.A."/>
            <person name="Bowers A."/>
        </authorList>
    </citation>
    <scope>NUCLEOTIDE SEQUENCE [LARGE SCALE GENOMIC DNA]</scope>
    <source>
        <strain evidence="1 2">AFS092789</strain>
    </source>
</reference>
<dbReference type="Proteomes" id="UP000219922">
    <property type="component" value="Unassembled WGS sequence"/>
</dbReference>
<sequence>MKEHGKIEGFGEDINYVIEGEYEKKFSHFGGLDLMLRAIEELITDMDFKFAEENDGEASSKIYTELFKMIAQKIRIEAGFDIPLTDKELILEYINNWKE</sequence>